<dbReference type="HAMAP" id="MF_00031">
    <property type="entry name" value="DNA_HJ_migration_RuvA"/>
    <property type="match status" value="1"/>
</dbReference>
<evidence type="ECO:0000256" key="3">
    <source>
        <dbReference type="ARBA" id="ARBA00023125"/>
    </source>
</evidence>
<dbReference type="GO" id="GO:0005524">
    <property type="term" value="F:ATP binding"/>
    <property type="evidence" value="ECO:0007669"/>
    <property type="project" value="InterPro"/>
</dbReference>
<keyword evidence="1 6" id="KW-0963">Cytoplasm</keyword>
<accession>A0A375I1M8</accession>
<dbReference type="OrthoDB" id="5293449at2"/>
<comment type="similarity">
    <text evidence="6">Belongs to the RuvA family.</text>
</comment>
<comment type="subcellular location">
    <subcellularLocation>
        <location evidence="6">Cytoplasm</location>
    </subcellularLocation>
</comment>
<dbReference type="GO" id="GO:0016787">
    <property type="term" value="F:hydrolase activity"/>
    <property type="evidence" value="ECO:0007669"/>
    <property type="project" value="UniProtKB-KW"/>
</dbReference>
<sequence length="201" mass="20781">MIAQVHGTVAAIGATWVVVDVNGLGLRVATTPATVSALRIGGDALLHTVMIVREDEMSLYGFADRDERECFALCLSASGVGPKLALAIVSVLSPAQLAAAVRAEDIGQLTQVPGIGPKGARKIVLELKDKVAALGVQDVPAPQTPEAEPWREQVREGLESLGWSSRDAEAAIESVAELAGSEPAPSVSVLMKAALASLARA</sequence>
<feature type="domain" description="Helix-hairpin-helix DNA-binding motif class 1" evidence="7">
    <location>
        <begin position="107"/>
        <end position="126"/>
    </location>
</feature>
<protein>
    <recommendedName>
        <fullName evidence="6">Holliday junction branch migration complex subunit RuvA</fullName>
    </recommendedName>
</protein>
<comment type="domain">
    <text evidence="6">Has three domains with a flexible linker between the domains II and III and assumes an 'L' shape. Domain III is highly mobile and contacts RuvB.</text>
</comment>
<organism evidence="8 9">
    <name type="scientific">Propionibacterium ruminifibrarum</name>
    <dbReference type="NCBI Taxonomy" id="1962131"/>
    <lineage>
        <taxon>Bacteria</taxon>
        <taxon>Bacillati</taxon>
        <taxon>Actinomycetota</taxon>
        <taxon>Actinomycetes</taxon>
        <taxon>Propionibacteriales</taxon>
        <taxon>Propionibacteriaceae</taxon>
        <taxon>Propionibacterium</taxon>
    </lineage>
</organism>
<keyword evidence="3 6" id="KW-0238">DNA-binding</keyword>
<evidence type="ECO:0000256" key="2">
    <source>
        <dbReference type="ARBA" id="ARBA00022763"/>
    </source>
</evidence>
<dbReference type="EMBL" id="OMOH01000001">
    <property type="protein sequence ID" value="SPF67055.1"/>
    <property type="molecule type" value="Genomic_DNA"/>
</dbReference>
<dbReference type="SUPFAM" id="SSF50249">
    <property type="entry name" value="Nucleic acid-binding proteins"/>
    <property type="match status" value="1"/>
</dbReference>
<dbReference type="InterPro" id="IPR003583">
    <property type="entry name" value="Hlx-hairpin-Hlx_DNA-bd_motif"/>
</dbReference>
<dbReference type="InterPro" id="IPR011114">
    <property type="entry name" value="RuvA_C"/>
</dbReference>
<feature type="region of interest" description="Domain III" evidence="6">
    <location>
        <begin position="143"/>
        <end position="201"/>
    </location>
</feature>
<keyword evidence="8" id="KW-0378">Hydrolase</keyword>
<keyword evidence="2 6" id="KW-0227">DNA damage</keyword>
<comment type="caution">
    <text evidence="6">Lacks conserved residue(s) required for the propagation of feature annotation.</text>
</comment>
<dbReference type="Gene3D" id="1.10.150.20">
    <property type="entry name" value="5' to 3' exonuclease, C-terminal subdomain"/>
    <property type="match status" value="1"/>
</dbReference>
<dbReference type="Gene3D" id="2.40.50.140">
    <property type="entry name" value="Nucleic acid-binding proteins"/>
    <property type="match status" value="1"/>
</dbReference>
<dbReference type="NCBIfam" id="TIGR00084">
    <property type="entry name" value="ruvA"/>
    <property type="match status" value="1"/>
</dbReference>
<proteinExistence type="inferred from homology"/>
<reference evidence="9" key="1">
    <citation type="submission" date="2018-02" db="EMBL/GenBank/DDBJ databases">
        <authorList>
            <person name="Hornung B."/>
        </authorList>
    </citation>
    <scope>NUCLEOTIDE SEQUENCE [LARGE SCALE GENOMIC DNA]</scope>
</reference>
<comment type="subunit">
    <text evidence="6">Homotetramer. Forms an RuvA(8)-RuvB(12)-Holliday junction (HJ) complex. HJ DNA is sandwiched between 2 RuvA tetramers; dsDNA enters through RuvA and exits via RuvB. An RuvB hexamer assembles on each DNA strand where it exits the tetramer. Each RuvB hexamer is contacted by two RuvA subunits (via domain III) on 2 adjacent RuvB subunits; this complex drives branch migration. In the full resolvosome a probable DNA-RuvA(4)-RuvB(12)-RuvC(2) complex forms which resolves the HJ.</text>
</comment>
<keyword evidence="8" id="KW-0347">Helicase</keyword>
<evidence type="ECO:0000313" key="9">
    <source>
        <dbReference type="Proteomes" id="UP000265962"/>
    </source>
</evidence>
<dbReference type="Proteomes" id="UP000265962">
    <property type="component" value="Unassembled WGS sequence"/>
</dbReference>
<evidence type="ECO:0000256" key="5">
    <source>
        <dbReference type="ARBA" id="ARBA00023204"/>
    </source>
</evidence>
<feature type="domain" description="Helix-hairpin-helix DNA-binding motif class 1" evidence="7">
    <location>
        <begin position="72"/>
        <end position="91"/>
    </location>
</feature>
<evidence type="ECO:0000256" key="4">
    <source>
        <dbReference type="ARBA" id="ARBA00023172"/>
    </source>
</evidence>
<name>A0A375I1M8_9ACTN</name>
<dbReference type="GO" id="GO:0000400">
    <property type="term" value="F:four-way junction DNA binding"/>
    <property type="evidence" value="ECO:0007669"/>
    <property type="project" value="UniProtKB-UniRule"/>
</dbReference>
<keyword evidence="9" id="KW-1185">Reference proteome</keyword>
<dbReference type="GO" id="GO:0006310">
    <property type="term" value="P:DNA recombination"/>
    <property type="evidence" value="ECO:0007669"/>
    <property type="project" value="UniProtKB-UniRule"/>
</dbReference>
<evidence type="ECO:0000256" key="1">
    <source>
        <dbReference type="ARBA" id="ARBA00022490"/>
    </source>
</evidence>
<dbReference type="InterPro" id="IPR012340">
    <property type="entry name" value="NA-bd_OB-fold"/>
</dbReference>
<dbReference type="GO" id="GO:0009378">
    <property type="term" value="F:four-way junction helicase activity"/>
    <property type="evidence" value="ECO:0007669"/>
    <property type="project" value="InterPro"/>
</dbReference>
<dbReference type="Pfam" id="PF07499">
    <property type="entry name" value="RuvA_C"/>
    <property type="match status" value="1"/>
</dbReference>
<gene>
    <name evidence="6" type="primary">ruvA</name>
    <name evidence="8" type="ORF">PROPJV5_0064</name>
</gene>
<dbReference type="InterPro" id="IPR000085">
    <property type="entry name" value="RuvA"/>
</dbReference>
<dbReference type="Pfam" id="PF14520">
    <property type="entry name" value="HHH_5"/>
    <property type="match status" value="1"/>
</dbReference>
<comment type="function">
    <text evidence="6">The RuvA-RuvB-RuvC complex processes Holliday junction (HJ) DNA during genetic recombination and DNA repair, while the RuvA-RuvB complex plays an important role in the rescue of blocked DNA replication forks via replication fork reversal (RFR). RuvA specifically binds to HJ cruciform DNA, conferring on it an open structure. The RuvB hexamer acts as an ATP-dependent pump, pulling dsDNA into and through the RuvAB complex. HJ branch migration allows RuvC to scan DNA until it finds its consensus sequence, where it cleaves and resolves the cruciform DNA.</text>
</comment>
<dbReference type="GO" id="GO:0006281">
    <property type="term" value="P:DNA repair"/>
    <property type="evidence" value="ECO:0007669"/>
    <property type="project" value="UniProtKB-UniRule"/>
</dbReference>
<evidence type="ECO:0000313" key="8">
    <source>
        <dbReference type="EMBL" id="SPF67055.1"/>
    </source>
</evidence>
<dbReference type="SUPFAM" id="SSF46929">
    <property type="entry name" value="DNA helicase RuvA subunit, C-terminal domain"/>
    <property type="match status" value="1"/>
</dbReference>
<keyword evidence="8" id="KW-0547">Nucleotide-binding</keyword>
<keyword evidence="8" id="KW-0067">ATP-binding</keyword>
<dbReference type="AlphaFoldDB" id="A0A375I1M8"/>
<keyword evidence="4 6" id="KW-0233">DNA recombination</keyword>
<evidence type="ECO:0000256" key="6">
    <source>
        <dbReference type="HAMAP-Rule" id="MF_00031"/>
    </source>
</evidence>
<keyword evidence="5 6" id="KW-0234">DNA repair</keyword>
<dbReference type="RefSeq" id="WP_119714362.1">
    <property type="nucleotide sequence ID" value="NZ_OMOH01000001.1"/>
</dbReference>
<dbReference type="Gene3D" id="1.10.8.10">
    <property type="entry name" value="DNA helicase RuvA subunit, C-terminal domain"/>
    <property type="match status" value="1"/>
</dbReference>
<dbReference type="InterPro" id="IPR010994">
    <property type="entry name" value="RuvA_2-like"/>
</dbReference>
<evidence type="ECO:0000259" key="7">
    <source>
        <dbReference type="SMART" id="SM00278"/>
    </source>
</evidence>
<dbReference type="GO" id="GO:0005737">
    <property type="term" value="C:cytoplasm"/>
    <property type="evidence" value="ECO:0007669"/>
    <property type="project" value="UniProtKB-SubCell"/>
</dbReference>
<dbReference type="GO" id="GO:0048476">
    <property type="term" value="C:Holliday junction resolvase complex"/>
    <property type="evidence" value="ECO:0007669"/>
    <property type="project" value="UniProtKB-UniRule"/>
</dbReference>
<dbReference type="InterPro" id="IPR036267">
    <property type="entry name" value="RuvA_C_sf"/>
</dbReference>
<dbReference type="Pfam" id="PF01330">
    <property type="entry name" value="RuvA_N"/>
    <property type="match status" value="1"/>
</dbReference>
<dbReference type="SUPFAM" id="SSF47781">
    <property type="entry name" value="RuvA domain 2-like"/>
    <property type="match status" value="1"/>
</dbReference>
<dbReference type="SMART" id="SM00278">
    <property type="entry name" value="HhH1"/>
    <property type="match status" value="2"/>
</dbReference>
<dbReference type="GO" id="GO:0009379">
    <property type="term" value="C:Holliday junction helicase complex"/>
    <property type="evidence" value="ECO:0007669"/>
    <property type="project" value="InterPro"/>
</dbReference>
<dbReference type="InterPro" id="IPR013849">
    <property type="entry name" value="DNA_helicase_Holl-junc_RuvA_I"/>
</dbReference>